<evidence type="ECO:0000313" key="3">
    <source>
        <dbReference type="Proteomes" id="UP000236630"/>
    </source>
</evidence>
<dbReference type="InterPro" id="IPR052361">
    <property type="entry name" value="F-box_domain"/>
</dbReference>
<dbReference type="EMBL" id="BDQV01004197">
    <property type="protein sequence ID" value="GAY32706.1"/>
    <property type="molecule type" value="Genomic_DNA"/>
</dbReference>
<sequence>MKGSFTTFAIPGFGYDHRTSALKILLNCPREYNEIQVYSLTNNCWRRVQHNIPSIPFLSSNSTVHLNGAVHWLAVRRESDGTDKHIIMSFDFGDETFRDREATDNLQSTDYNRAGLGSCNVCVMEENIGVEHWINLFTVDLRAQFGANDEVMQRNDAGELVLYDKQ</sequence>
<dbReference type="InterPro" id="IPR006527">
    <property type="entry name" value="F-box-assoc_dom_typ1"/>
</dbReference>
<accession>A0A2H5MXK5</accession>
<dbReference type="AlphaFoldDB" id="A0A2H5MXK5"/>
<dbReference type="PANTHER" id="PTHR31790:SF604">
    <property type="entry name" value="F-BOX PROTEIN CPR1-RELATED"/>
    <property type="match status" value="1"/>
</dbReference>
<dbReference type="Proteomes" id="UP000236630">
    <property type="component" value="Unassembled WGS sequence"/>
</dbReference>
<dbReference type="InterPro" id="IPR017451">
    <property type="entry name" value="F-box-assoc_interact_dom"/>
</dbReference>
<protein>
    <recommendedName>
        <fullName evidence="1">F-box associated beta-propeller type 1 domain-containing protein</fullName>
    </recommendedName>
</protein>
<name>A0A2H5MXK5_CITUN</name>
<comment type="caution">
    <text evidence="2">The sequence shown here is derived from an EMBL/GenBank/DDBJ whole genome shotgun (WGS) entry which is preliminary data.</text>
</comment>
<proteinExistence type="predicted"/>
<dbReference type="PANTHER" id="PTHR31790">
    <property type="entry name" value="OS02G0783600 PROTEIN"/>
    <property type="match status" value="1"/>
</dbReference>
<evidence type="ECO:0000313" key="2">
    <source>
        <dbReference type="EMBL" id="GAY32706.1"/>
    </source>
</evidence>
<dbReference type="Pfam" id="PF07734">
    <property type="entry name" value="FBA_1"/>
    <property type="match status" value="1"/>
</dbReference>
<keyword evidence="3" id="KW-1185">Reference proteome</keyword>
<dbReference type="NCBIfam" id="TIGR01640">
    <property type="entry name" value="F_box_assoc_1"/>
    <property type="match status" value="1"/>
</dbReference>
<evidence type="ECO:0000259" key="1">
    <source>
        <dbReference type="Pfam" id="PF07734"/>
    </source>
</evidence>
<organism evidence="2 3">
    <name type="scientific">Citrus unshiu</name>
    <name type="common">Satsuma mandarin</name>
    <name type="synonym">Citrus nobilis var. unshiu</name>
    <dbReference type="NCBI Taxonomy" id="55188"/>
    <lineage>
        <taxon>Eukaryota</taxon>
        <taxon>Viridiplantae</taxon>
        <taxon>Streptophyta</taxon>
        <taxon>Embryophyta</taxon>
        <taxon>Tracheophyta</taxon>
        <taxon>Spermatophyta</taxon>
        <taxon>Magnoliopsida</taxon>
        <taxon>eudicotyledons</taxon>
        <taxon>Gunneridae</taxon>
        <taxon>Pentapetalae</taxon>
        <taxon>rosids</taxon>
        <taxon>malvids</taxon>
        <taxon>Sapindales</taxon>
        <taxon>Rutaceae</taxon>
        <taxon>Aurantioideae</taxon>
        <taxon>Citrus</taxon>
    </lineage>
</organism>
<gene>
    <name evidence="2" type="ORF">CUMW_283900</name>
</gene>
<reference evidence="2 3" key="1">
    <citation type="journal article" date="2017" name="Front. Genet.">
        <title>Draft sequencing of the heterozygous diploid genome of Satsuma (Citrus unshiu Marc.) using a hybrid assembly approach.</title>
        <authorList>
            <person name="Shimizu T."/>
            <person name="Tanizawa Y."/>
            <person name="Mochizuki T."/>
            <person name="Nagasaki H."/>
            <person name="Yoshioka T."/>
            <person name="Toyoda A."/>
            <person name="Fujiyama A."/>
            <person name="Kaminuma E."/>
            <person name="Nakamura Y."/>
        </authorList>
    </citation>
    <scope>NUCLEOTIDE SEQUENCE [LARGE SCALE GENOMIC DNA]</scope>
    <source>
        <strain evidence="3">cv. Miyagawa wase</strain>
    </source>
</reference>
<feature type="domain" description="F-box associated beta-propeller type 1" evidence="1">
    <location>
        <begin position="9"/>
        <end position="101"/>
    </location>
</feature>